<feature type="transmembrane region" description="Helical" evidence="1">
    <location>
        <begin position="47"/>
        <end position="66"/>
    </location>
</feature>
<proteinExistence type="predicted"/>
<sequence>MVHPSDGSNVRRALYRNGVRTATLLFVVAVLAYGPPPVRADATRSDVAVAVAVVVAFGVAATLYDYTR</sequence>
<feature type="transmembrane region" description="Helical" evidence="1">
    <location>
        <begin position="18"/>
        <end position="35"/>
    </location>
</feature>
<dbReference type="Proteomes" id="UP000608850">
    <property type="component" value="Unassembled WGS sequence"/>
</dbReference>
<organism evidence="2 3">
    <name type="scientific">Halarchaeum nitratireducens</name>
    <dbReference type="NCBI Taxonomy" id="489913"/>
    <lineage>
        <taxon>Archaea</taxon>
        <taxon>Methanobacteriati</taxon>
        <taxon>Methanobacteriota</taxon>
        <taxon>Stenosarchaea group</taxon>
        <taxon>Halobacteria</taxon>
        <taxon>Halobacteriales</taxon>
        <taxon>Halobacteriaceae</taxon>
    </lineage>
</organism>
<gene>
    <name evidence="2" type="ORF">GCM10009021_04390</name>
</gene>
<keyword evidence="1" id="KW-1133">Transmembrane helix</keyword>
<dbReference type="EMBL" id="BMOQ01000001">
    <property type="protein sequence ID" value="GGN08162.1"/>
    <property type="molecule type" value="Genomic_DNA"/>
</dbReference>
<keyword evidence="1" id="KW-0812">Transmembrane</keyword>
<evidence type="ECO:0000256" key="1">
    <source>
        <dbReference type="SAM" id="Phobius"/>
    </source>
</evidence>
<evidence type="ECO:0000313" key="3">
    <source>
        <dbReference type="Proteomes" id="UP000608850"/>
    </source>
</evidence>
<accession>A0A830G9A9</accession>
<reference evidence="2 3" key="1">
    <citation type="journal article" date="2019" name="Int. J. Syst. Evol. Microbiol.">
        <title>The Global Catalogue of Microorganisms (GCM) 10K type strain sequencing project: providing services to taxonomists for standard genome sequencing and annotation.</title>
        <authorList>
            <consortium name="The Broad Institute Genomics Platform"/>
            <consortium name="The Broad Institute Genome Sequencing Center for Infectious Disease"/>
            <person name="Wu L."/>
            <person name="Ma J."/>
        </authorList>
    </citation>
    <scope>NUCLEOTIDE SEQUENCE [LARGE SCALE GENOMIC DNA]</scope>
    <source>
        <strain evidence="2 3">JCM 16331</strain>
    </source>
</reference>
<keyword evidence="1" id="KW-0472">Membrane</keyword>
<name>A0A830G9A9_9EURY</name>
<evidence type="ECO:0000313" key="2">
    <source>
        <dbReference type="EMBL" id="GGN08162.1"/>
    </source>
</evidence>
<dbReference type="AlphaFoldDB" id="A0A830G9A9"/>
<keyword evidence="3" id="KW-1185">Reference proteome</keyword>
<comment type="caution">
    <text evidence="2">The sequence shown here is derived from an EMBL/GenBank/DDBJ whole genome shotgun (WGS) entry which is preliminary data.</text>
</comment>
<protein>
    <submittedName>
        <fullName evidence="2">Uncharacterized protein</fullName>
    </submittedName>
</protein>